<evidence type="ECO:0008006" key="3">
    <source>
        <dbReference type="Google" id="ProtNLM"/>
    </source>
</evidence>
<dbReference type="Proteomes" id="UP001080333">
    <property type="component" value="Unassembled WGS sequence"/>
</dbReference>
<dbReference type="AlphaFoldDB" id="A0A9X3EIW5"/>
<accession>A0A9X3EIW5</accession>
<dbReference type="InterPro" id="IPR010982">
    <property type="entry name" value="Lambda_DNA-bd_dom_sf"/>
</dbReference>
<dbReference type="EMBL" id="QVOQ01000022">
    <property type="protein sequence ID" value="MCX7579645.1"/>
    <property type="molecule type" value="Genomic_DNA"/>
</dbReference>
<evidence type="ECO:0000313" key="2">
    <source>
        <dbReference type="Proteomes" id="UP001080333"/>
    </source>
</evidence>
<evidence type="ECO:0000313" key="1">
    <source>
        <dbReference type="EMBL" id="MCX7579645.1"/>
    </source>
</evidence>
<dbReference type="GO" id="GO:0003677">
    <property type="term" value="F:DNA binding"/>
    <property type="evidence" value="ECO:0007669"/>
    <property type="project" value="InterPro"/>
</dbReference>
<proteinExistence type="predicted"/>
<dbReference type="Gene3D" id="1.10.260.40">
    <property type="entry name" value="lambda repressor-like DNA-binding domains"/>
    <property type="match status" value="1"/>
</dbReference>
<organism evidence="1 2">
    <name type="scientific">Leuconostoc falkenbergense</name>
    <dbReference type="NCBI Taxonomy" id="2766470"/>
    <lineage>
        <taxon>Bacteria</taxon>
        <taxon>Bacillati</taxon>
        <taxon>Bacillota</taxon>
        <taxon>Bacilli</taxon>
        <taxon>Lactobacillales</taxon>
        <taxon>Lactobacillaceae</taxon>
        <taxon>Leuconostoc</taxon>
    </lineage>
</organism>
<gene>
    <name evidence="1" type="ORF">D0502_09655</name>
</gene>
<dbReference type="RefSeq" id="WP_267287342.1">
    <property type="nucleotide sequence ID" value="NZ_QVOQ01000022.1"/>
</dbReference>
<name>A0A9X3EIW5_9LACO</name>
<comment type="caution">
    <text evidence="1">The sequence shown here is derived from an EMBL/GenBank/DDBJ whole genome shotgun (WGS) entry which is preliminary data.</text>
</comment>
<dbReference type="SUPFAM" id="SSF47413">
    <property type="entry name" value="lambda repressor-like DNA-binding domains"/>
    <property type="match status" value="1"/>
</dbReference>
<protein>
    <recommendedName>
        <fullName evidence="3">HTH cro/C1-type domain-containing protein</fullName>
    </recommendedName>
</protein>
<sequence length="64" mass="7291">MKALTKTFIDALTVKQARKRLTFLQLAKATGVNNVTLSGIVNRRIEAVQERTFDKLNDWLLSED</sequence>
<reference evidence="1" key="1">
    <citation type="submission" date="2018-08" db="EMBL/GenBank/DDBJ databases">
        <title>Draft genome sequences of Leuconostoc spp. and Weissella spp. with biocontrol potential.</title>
        <authorList>
            <person name="Lo R."/>
            <person name="Ho V.T.T."/>
            <person name="Turner M.S."/>
        </authorList>
    </citation>
    <scope>NUCLEOTIDE SEQUENCE</scope>
    <source>
        <strain evidence="1">156</strain>
    </source>
</reference>